<dbReference type="Pfam" id="PF16378">
    <property type="entry name" value="DUF4988"/>
    <property type="match status" value="1"/>
</dbReference>
<protein>
    <recommendedName>
        <fullName evidence="1">DUF4988 domain-containing protein</fullName>
    </recommendedName>
</protein>
<accession>A0A4Y1WRG2</accession>
<dbReference type="PROSITE" id="PS51257">
    <property type="entry name" value="PROKAR_LIPOPROTEIN"/>
    <property type="match status" value="1"/>
</dbReference>
<evidence type="ECO:0000259" key="1">
    <source>
        <dbReference type="Pfam" id="PF16378"/>
    </source>
</evidence>
<dbReference type="SUPFAM" id="SSF63825">
    <property type="entry name" value="YWTD domain"/>
    <property type="match status" value="1"/>
</dbReference>
<keyword evidence="3" id="KW-1185">Reference proteome</keyword>
<evidence type="ECO:0000313" key="3">
    <source>
        <dbReference type="Proteomes" id="UP000318946"/>
    </source>
</evidence>
<dbReference type="Proteomes" id="UP000318946">
    <property type="component" value="Chromosome"/>
</dbReference>
<organism evidence="2 3">
    <name type="scientific">Alistipes communis</name>
    <dbReference type="NCBI Taxonomy" id="2585118"/>
    <lineage>
        <taxon>Bacteria</taxon>
        <taxon>Pseudomonadati</taxon>
        <taxon>Bacteroidota</taxon>
        <taxon>Bacteroidia</taxon>
        <taxon>Bacteroidales</taxon>
        <taxon>Rikenellaceae</taxon>
        <taxon>Alistipes</taxon>
    </lineage>
</organism>
<dbReference type="InterPro" id="IPR032149">
    <property type="entry name" value="DUF4988"/>
</dbReference>
<evidence type="ECO:0000313" key="2">
    <source>
        <dbReference type="EMBL" id="BBL03680.1"/>
    </source>
</evidence>
<dbReference type="OrthoDB" id="1038306at2"/>
<dbReference type="RefSeq" id="WP_141412386.1">
    <property type="nucleotide sequence ID" value="NZ_AP019735.1"/>
</dbReference>
<dbReference type="KEGG" id="acou:A5CBH24_09930"/>
<proteinExistence type="predicted"/>
<dbReference type="GeneID" id="78341710"/>
<reference evidence="3" key="1">
    <citation type="submission" date="2019-06" db="EMBL/GenBank/DDBJ databases">
        <title>Alistipes onderdonkii subsp. vulgaris subsp. nov., Alistipes dispar sp. nov. and Alistipes communis sp. nov., isolated from human faeces, and creation of Alistipes onderdonkii subsp. onderdonkii subsp. nov.</title>
        <authorList>
            <person name="Sakamoto M."/>
            <person name="Ikeyama N."/>
            <person name="Ogata Y."/>
            <person name="Suda W."/>
            <person name="Iino T."/>
            <person name="Hattori M."/>
            <person name="Ohkuma M."/>
        </authorList>
    </citation>
    <scope>NUCLEOTIDE SEQUENCE [LARGE SCALE GENOMIC DNA]</scope>
    <source>
        <strain evidence="3">5CBH24</strain>
    </source>
</reference>
<feature type="domain" description="DUF4988" evidence="1">
    <location>
        <begin position="30"/>
        <end position="172"/>
    </location>
</feature>
<gene>
    <name evidence="2" type="ORF">A5CBH24_09930</name>
</gene>
<sequence length="559" mass="60713">MKRLFTLFTGLCVMLLAGCNDEYDDSALVKRLDDFEQRLERLERLCNDINTNLGSMQTIVTALDRGDYITSVEPLTENGSMVGYTIRFAKGTPIVVYNGKPGTAPVVSVKKDTDGIYYWTLDGEWITDGGKKLPVSGQNGTSPKLKIEEEYWYISYDDGTTWTKLDKATGEKGDDGAGILVDMDENYVYFTLPDGRTVTVPRAEGGSEPQPSVPHILYAVGQELVPGQGHYYATLWKDGKRQLLTDGSADSFCNGVYVDGNKVYVVGCEAIGDLFDDGYYEPYPLNVGVMWQFEVGNETQVTRSVLSDGKRATSPVAVAAAGENIYAAGFETLENSDRKAVYWRNGQMEYLSDGSTDALAYCVAAEGNDVYVGGYVQPADNKSGGIACIWKNGVAQNLTDGSTLAKVNAICIDGGVLYAAGAEKVSGGRWKGVLWKDGQPTYFTEEVGTEVTGLYVKEGKYIIEGNMTADSGDIVTCIWTEEGVQVISEGMALCQGTGLAVAGSDIYVAGNAYDMDYGTYEEIYRSPVWKNGTEIALEVVSSDNFTVWGLACAFVDTQE</sequence>
<dbReference type="EMBL" id="AP019735">
    <property type="protein sequence ID" value="BBL03680.1"/>
    <property type="molecule type" value="Genomic_DNA"/>
</dbReference>
<dbReference type="AlphaFoldDB" id="A0A4Y1XRA7"/>
<name>A0A4Y1XRA7_9BACT</name>
<accession>A0A4Y1XRA7</accession>